<feature type="signal peptide" evidence="1">
    <location>
        <begin position="1"/>
        <end position="23"/>
    </location>
</feature>
<dbReference type="EMBL" id="LN891174">
    <property type="protein sequence ID" value="CUS07825.1"/>
    <property type="molecule type" value="Genomic_DNA"/>
</dbReference>
<dbReference type="PANTHER" id="PTHR37049:SF4">
    <property type="entry name" value="RHODANESE DOMAIN-CONTAINING PROTEIN"/>
    <property type="match status" value="1"/>
</dbReference>
<protein>
    <recommendedName>
        <fullName evidence="4">Tail specific protease domain-containing protein</fullName>
    </recommendedName>
</protein>
<proteinExistence type="predicted"/>
<evidence type="ECO:0008006" key="4">
    <source>
        <dbReference type="Google" id="ProtNLM"/>
    </source>
</evidence>
<evidence type="ECO:0000313" key="2">
    <source>
        <dbReference type="EMBL" id="CUS07825.1"/>
    </source>
</evidence>
<dbReference type="PANTHER" id="PTHR37049">
    <property type="entry name" value="PEPTIDASE S41 FAMILY PROTEIN"/>
    <property type="match status" value="1"/>
</dbReference>
<accession>A0A292PMA7</accession>
<keyword evidence="1" id="KW-0732">Signal</keyword>
<organism evidence="2 3">
    <name type="scientific">Tuber aestivum</name>
    <name type="common">summer truffle</name>
    <dbReference type="NCBI Taxonomy" id="59557"/>
    <lineage>
        <taxon>Eukaryota</taxon>
        <taxon>Fungi</taxon>
        <taxon>Dikarya</taxon>
        <taxon>Ascomycota</taxon>
        <taxon>Pezizomycotina</taxon>
        <taxon>Pezizomycetes</taxon>
        <taxon>Pezizales</taxon>
        <taxon>Tuberaceae</taxon>
        <taxon>Tuber</taxon>
    </lineage>
</organism>
<dbReference type="AlphaFoldDB" id="A0A292PMA7"/>
<keyword evidence="3" id="KW-1185">Reference proteome</keyword>
<evidence type="ECO:0000256" key="1">
    <source>
        <dbReference type="SAM" id="SignalP"/>
    </source>
</evidence>
<dbReference type="InterPro" id="IPR052766">
    <property type="entry name" value="S41A_metabolite_peptidase"/>
</dbReference>
<name>A0A292PMA7_9PEZI</name>
<reference evidence="2" key="1">
    <citation type="submission" date="2015-10" db="EMBL/GenBank/DDBJ databases">
        <authorList>
            <person name="Regsiter A."/>
            <person name="william w."/>
        </authorList>
    </citation>
    <scope>NUCLEOTIDE SEQUENCE</scope>
    <source>
        <strain evidence="2">Montdore</strain>
    </source>
</reference>
<dbReference type="Proteomes" id="UP001412239">
    <property type="component" value="Unassembled WGS sequence"/>
</dbReference>
<sequence>MWFLSAAETAGIVIWICSTATNGLTPGPEVSGEDGVFVESALILPFEKRTAQEQGPCITGKDWQKCILAVPSKEPFARQTIDALRVIFNLPSSTGYHESPPPELELPALNLNATFDKMEAKVNTEVYQNHWSFKPDLMEVKGRKVWEAWSVEKDRNVKSWEGAKLGDEVVMINDQPALEWFAQYTQTSMESGANVDPDSRMRQVEFTVPTGLSRGIQMWNGEELSIQWENGRRRSVPWTVQFTSQMVTDGEFRFNSVKILEKLCFLNQTEMEKMIGPPPSETRKRSKVTRLGESLINRSSSAFEGSAGIQKRQEPAVVERPSGYPLARASGPEFAVESFILRGDPETASIRFGTFREQDRNMFKEFSKGFQNFITKELVSLKKDGVKRLVIDRRTGCPSIRCPEPAVPRKAEISSMNIRWSPTTWALVQNFDNGRYMEYYKDENMQDFKSKDQCLGPIFRDGGWYSPKWKQDFEQYAQESSSIDPKHTGSQPFETENIIVISNGICASPCASFVEGLQEHGVRAVAYGGRPNSKTPMQAVGGTKGGEMIDIEQIYQSLAKAVIDKRYTDSPPSAWMPPAMLLRVLKGSLNLENKFRDGIGTPPQYLYTPPCRMLGFNKDMFVDIMVLWEEARAPMWD</sequence>
<feature type="chain" id="PRO_5012516466" description="Tail specific protease domain-containing protein" evidence="1">
    <location>
        <begin position="24"/>
        <end position="637"/>
    </location>
</feature>
<evidence type="ECO:0000313" key="3">
    <source>
        <dbReference type="Proteomes" id="UP001412239"/>
    </source>
</evidence>
<gene>
    <name evidence="2" type="ORF">GSTUAT00008101001</name>
</gene>